<keyword evidence="1" id="KW-1133">Transmembrane helix</keyword>
<keyword evidence="1" id="KW-0812">Transmembrane</keyword>
<name>A0A6M0SPD1_CLOBO</name>
<dbReference type="AlphaFoldDB" id="A0A6M0SPD1"/>
<dbReference type="Proteomes" id="UP000472355">
    <property type="component" value="Unassembled WGS sequence"/>
</dbReference>
<evidence type="ECO:0000313" key="3">
    <source>
        <dbReference type="Proteomes" id="UP000472355"/>
    </source>
</evidence>
<reference evidence="2 3" key="1">
    <citation type="submission" date="2019-02" db="EMBL/GenBank/DDBJ databases">
        <title>Genome sequencing of Clostridium botulinum clinical isolates.</title>
        <authorList>
            <person name="Brunt J."/>
            <person name="Van Vliet A.H.M."/>
            <person name="Stringer S.C."/>
            <person name="Grant K.A."/>
            <person name="Carter A.C."/>
            <person name="Peck M.W."/>
        </authorList>
    </citation>
    <scope>NUCLEOTIDE SEQUENCE [LARGE SCALE GENOMIC DNA]</scope>
    <source>
        <strain evidence="2 3">H113700579</strain>
    </source>
</reference>
<dbReference type="EMBL" id="SGKU01000014">
    <property type="protein sequence ID" value="NFA42254.1"/>
    <property type="molecule type" value="Genomic_DNA"/>
</dbReference>
<evidence type="ECO:0000256" key="1">
    <source>
        <dbReference type="SAM" id="Phobius"/>
    </source>
</evidence>
<feature type="transmembrane region" description="Helical" evidence="1">
    <location>
        <begin position="75"/>
        <end position="93"/>
    </location>
</feature>
<accession>A0A6M0SPD1</accession>
<dbReference type="PROSITE" id="PS51257">
    <property type="entry name" value="PROKAR_LIPOPROTEIN"/>
    <property type="match status" value="1"/>
</dbReference>
<sequence>MKDIVYIAIISFIVGCFITFILTKKLSLKKLLDAITTIKYKSIRFLRHTISLTGVFVVILITYFILDKFNYGEQILPNIISTGLSILIIDFLLKERELSQRQKEKEKVKLLIDDRINRIIRNIKGIILKFINLEQLEDVKVSKEIIKGIIQKQDLVKEKVTHTLIKEDGEVDELEISKMDFTYYVGKELEKDVDDLLINFNQFLDSNQIYFLVTMKETLSKKIFKIRCSTLYTDFEMDEYKVIENLLIDTLGELNVSLENREAKKW</sequence>
<organism evidence="2 3">
    <name type="scientific">Clostridium botulinum</name>
    <dbReference type="NCBI Taxonomy" id="1491"/>
    <lineage>
        <taxon>Bacteria</taxon>
        <taxon>Bacillati</taxon>
        <taxon>Bacillota</taxon>
        <taxon>Clostridia</taxon>
        <taxon>Eubacteriales</taxon>
        <taxon>Clostridiaceae</taxon>
        <taxon>Clostridium</taxon>
    </lineage>
</organism>
<gene>
    <name evidence="2" type="ORF">EXM65_06590</name>
</gene>
<keyword evidence="1" id="KW-0472">Membrane</keyword>
<evidence type="ECO:0000313" key="2">
    <source>
        <dbReference type="EMBL" id="NFA42254.1"/>
    </source>
</evidence>
<comment type="caution">
    <text evidence="2">The sequence shown here is derived from an EMBL/GenBank/DDBJ whole genome shotgun (WGS) entry which is preliminary data.</text>
</comment>
<feature type="transmembrane region" description="Helical" evidence="1">
    <location>
        <begin position="6"/>
        <end position="24"/>
    </location>
</feature>
<protein>
    <submittedName>
        <fullName evidence="2">Uncharacterized protein</fullName>
    </submittedName>
</protein>
<feature type="transmembrane region" description="Helical" evidence="1">
    <location>
        <begin position="45"/>
        <end position="63"/>
    </location>
</feature>
<proteinExistence type="predicted"/>